<dbReference type="InterPro" id="IPR013022">
    <property type="entry name" value="Xyl_isomerase-like_TIM-brl"/>
</dbReference>
<dbReference type="Gene3D" id="3.20.20.150">
    <property type="entry name" value="Divalent-metal-dependent TIM barrel enzymes"/>
    <property type="match status" value="1"/>
</dbReference>
<dbReference type="InterPro" id="IPR036237">
    <property type="entry name" value="Xyl_isomerase-like_sf"/>
</dbReference>
<gene>
    <name evidence="2" type="primary">iolI_1</name>
    <name evidence="2" type="ORF">CA85_30990</name>
</gene>
<dbReference type="InterPro" id="IPR050312">
    <property type="entry name" value="IolE/XylAMocC-like"/>
</dbReference>
<dbReference type="AlphaFoldDB" id="A0A5C5XQL9"/>
<proteinExistence type="predicted"/>
<dbReference type="Pfam" id="PF01261">
    <property type="entry name" value="AP_endonuc_2"/>
    <property type="match status" value="1"/>
</dbReference>
<dbReference type="PANTHER" id="PTHR12110">
    <property type="entry name" value="HYDROXYPYRUVATE ISOMERASE"/>
    <property type="match status" value="1"/>
</dbReference>
<keyword evidence="3" id="KW-1185">Reference proteome</keyword>
<protein>
    <submittedName>
        <fullName evidence="2">Inosose isomerase</fullName>
        <ecNumber evidence="2">5.3.99.-</ecNumber>
    </submittedName>
</protein>
<reference evidence="2 3" key="1">
    <citation type="submission" date="2019-02" db="EMBL/GenBank/DDBJ databases">
        <title>Deep-cultivation of Planctomycetes and their phenomic and genomic characterization uncovers novel biology.</title>
        <authorList>
            <person name="Wiegand S."/>
            <person name="Jogler M."/>
            <person name="Boedeker C."/>
            <person name="Pinto D."/>
            <person name="Vollmers J."/>
            <person name="Rivas-Marin E."/>
            <person name="Kohn T."/>
            <person name="Peeters S.H."/>
            <person name="Heuer A."/>
            <person name="Rast P."/>
            <person name="Oberbeckmann S."/>
            <person name="Bunk B."/>
            <person name="Jeske O."/>
            <person name="Meyerdierks A."/>
            <person name="Storesund J.E."/>
            <person name="Kallscheuer N."/>
            <person name="Luecker S."/>
            <person name="Lage O.M."/>
            <person name="Pohl T."/>
            <person name="Merkel B.J."/>
            <person name="Hornburger P."/>
            <person name="Mueller R.-W."/>
            <person name="Bruemmer F."/>
            <person name="Labrenz M."/>
            <person name="Spormann A.M."/>
            <person name="Op Den Camp H."/>
            <person name="Overmann J."/>
            <person name="Amann R."/>
            <person name="Jetten M.S.M."/>
            <person name="Mascher T."/>
            <person name="Medema M.H."/>
            <person name="Devos D.P."/>
            <person name="Kaster A.-K."/>
            <person name="Ovreas L."/>
            <person name="Rohde M."/>
            <person name="Galperin M.Y."/>
            <person name="Jogler C."/>
        </authorList>
    </citation>
    <scope>NUCLEOTIDE SEQUENCE [LARGE SCALE GENOMIC DNA]</scope>
    <source>
        <strain evidence="2 3">CA85</strain>
    </source>
</reference>
<comment type="caution">
    <text evidence="2">The sequence shown here is derived from an EMBL/GenBank/DDBJ whole genome shotgun (WGS) entry which is preliminary data.</text>
</comment>
<dbReference type="Proteomes" id="UP000318053">
    <property type="component" value="Unassembled WGS sequence"/>
</dbReference>
<evidence type="ECO:0000313" key="2">
    <source>
        <dbReference type="EMBL" id="TWT65190.1"/>
    </source>
</evidence>
<dbReference type="PANTHER" id="PTHR12110:SF48">
    <property type="entry name" value="BLL3656 PROTEIN"/>
    <property type="match status" value="1"/>
</dbReference>
<evidence type="ECO:0000259" key="1">
    <source>
        <dbReference type="Pfam" id="PF01261"/>
    </source>
</evidence>
<dbReference type="InterPro" id="IPR006311">
    <property type="entry name" value="TAT_signal"/>
</dbReference>
<dbReference type="GO" id="GO:0016853">
    <property type="term" value="F:isomerase activity"/>
    <property type="evidence" value="ECO:0007669"/>
    <property type="project" value="UniProtKB-KW"/>
</dbReference>
<dbReference type="SUPFAM" id="SSF51658">
    <property type="entry name" value="Xylose isomerase-like"/>
    <property type="match status" value="1"/>
</dbReference>
<dbReference type="EMBL" id="SJPK01000007">
    <property type="protein sequence ID" value="TWT65190.1"/>
    <property type="molecule type" value="Genomic_DNA"/>
</dbReference>
<accession>A0A5C5XQL9</accession>
<dbReference type="EC" id="5.3.99.-" evidence="2"/>
<dbReference type="PROSITE" id="PS51318">
    <property type="entry name" value="TAT"/>
    <property type="match status" value="1"/>
</dbReference>
<sequence>MPGKPSPGGNDGVEYVDSFETLLDFGPAMSPTHPRRDFLAAAAGTGLLGAAAPRLVADERADVPAKAEPVSLKLSLNTSTIRGQKLSVPEQIRVTADAGYDAIEPWIGDLRGYVDGGGKLADLRRQLDGAGIGISGAIGFAKWIVSDDAERAAGLNEARRDMEMIRSLGGVRMAAPPVGAHTAATLADSGPIELQVVAERYRALLEVGEEMGVTPMLELWGFSPTLSRLEELAYVATATAHDRAALLPDFYHIYKGGNDMASLGMIEASRMPLFHINDYPHDPPRETIADNARVFPGDGVCPLVDTIAMLLQNGFTGTFSLELFNPRYWKRPAEQVAREGYEKSRAVIDSACHRVSEPVA</sequence>
<feature type="domain" description="Xylose isomerase-like TIM barrel" evidence="1">
    <location>
        <begin position="93"/>
        <end position="343"/>
    </location>
</feature>
<name>A0A5C5XQL9_9BACT</name>
<evidence type="ECO:0000313" key="3">
    <source>
        <dbReference type="Proteomes" id="UP000318053"/>
    </source>
</evidence>
<keyword evidence="2" id="KW-0413">Isomerase</keyword>
<organism evidence="2 3">
    <name type="scientific">Allorhodopirellula solitaria</name>
    <dbReference type="NCBI Taxonomy" id="2527987"/>
    <lineage>
        <taxon>Bacteria</taxon>
        <taxon>Pseudomonadati</taxon>
        <taxon>Planctomycetota</taxon>
        <taxon>Planctomycetia</taxon>
        <taxon>Pirellulales</taxon>
        <taxon>Pirellulaceae</taxon>
        <taxon>Allorhodopirellula</taxon>
    </lineage>
</organism>